<evidence type="ECO:0000313" key="2">
    <source>
        <dbReference type="Proteomes" id="UP000673383"/>
    </source>
</evidence>
<sequence length="102" mass="11031">MTREEASENAIEALTQWSQGKVATSVVLAAIAKLEVTRPPPRRPPSGRALRGRPLTIANEAVAMDRLKFMPVFEAAIRSADPEKLATLRVAIGERGAPKSLQ</sequence>
<dbReference type="AlphaFoldDB" id="A0A8I1Y5J4"/>
<dbReference type="EMBL" id="JAFICZ010000001">
    <property type="protein sequence ID" value="MBP1293665.1"/>
    <property type="molecule type" value="Genomic_DNA"/>
</dbReference>
<protein>
    <submittedName>
        <fullName evidence="1">Uncharacterized protein</fullName>
    </submittedName>
</protein>
<dbReference type="Proteomes" id="UP000673383">
    <property type="component" value="Unassembled WGS sequence"/>
</dbReference>
<proteinExistence type="predicted"/>
<accession>A0A8I1Y5J4</accession>
<evidence type="ECO:0000313" key="1">
    <source>
        <dbReference type="EMBL" id="MBP1293665.1"/>
    </source>
</evidence>
<organism evidence="1 2">
    <name type="scientific">Bradyrhizobium elkanii</name>
    <dbReference type="NCBI Taxonomy" id="29448"/>
    <lineage>
        <taxon>Bacteria</taxon>
        <taxon>Pseudomonadati</taxon>
        <taxon>Pseudomonadota</taxon>
        <taxon>Alphaproteobacteria</taxon>
        <taxon>Hyphomicrobiales</taxon>
        <taxon>Nitrobacteraceae</taxon>
        <taxon>Bradyrhizobium</taxon>
    </lineage>
</organism>
<comment type="caution">
    <text evidence="1">The sequence shown here is derived from an EMBL/GenBank/DDBJ whole genome shotgun (WGS) entry which is preliminary data.</text>
</comment>
<dbReference type="RefSeq" id="WP_129964743.1">
    <property type="nucleotide sequence ID" value="NZ_CP126003.1"/>
</dbReference>
<name>A0A8I1Y5J4_BRAEL</name>
<reference evidence="1" key="1">
    <citation type="submission" date="2021-02" db="EMBL/GenBank/DDBJ databases">
        <title>Genomic Encyclopedia of Type Strains, Phase IV (KMG-V): Genome sequencing to study the core and pangenomes of soil and plant-associated prokaryotes.</title>
        <authorList>
            <person name="Whitman W."/>
        </authorList>
    </citation>
    <scope>NUCLEOTIDE SEQUENCE</scope>
    <source>
        <strain evidence="1">USDA 406</strain>
    </source>
</reference>
<gene>
    <name evidence="1" type="ORF">JOH49_003418</name>
</gene>